<dbReference type="OMA" id="SATWCAN"/>
<dbReference type="CDD" id="cd02947">
    <property type="entry name" value="TRX_family"/>
    <property type="match status" value="1"/>
</dbReference>
<evidence type="ECO:0000313" key="5">
    <source>
        <dbReference type="EMBL" id="ORY80418.1"/>
    </source>
</evidence>
<dbReference type="PROSITE" id="PS00194">
    <property type="entry name" value="THIOREDOXIN_1"/>
    <property type="match status" value="1"/>
</dbReference>
<evidence type="ECO:0000256" key="3">
    <source>
        <dbReference type="PIRSR" id="PIRSR000077-4"/>
    </source>
</evidence>
<feature type="domain" description="Thioredoxin" evidence="4">
    <location>
        <begin position="1"/>
        <end position="103"/>
    </location>
</feature>
<sequence>MVAELTSLSQFNDLKKKPLLVVDFHAEWCGPCKQISPIFNALATKHASSRVVFAKCDVDRVRDVAQICGITAMPTFQFYCNGKKVDEIKGASGPALTAKIAQY</sequence>
<dbReference type="InterPro" id="IPR013766">
    <property type="entry name" value="Thioredoxin_domain"/>
</dbReference>
<keyword evidence="6" id="KW-1185">Reference proteome</keyword>
<keyword evidence="3" id="KW-0676">Redox-active center</keyword>
<keyword evidence="1 3" id="KW-1015">Disulfide bond</keyword>
<dbReference type="InterPro" id="IPR017937">
    <property type="entry name" value="Thioredoxin_CS"/>
</dbReference>
<feature type="active site" description="Nucleophile" evidence="2">
    <location>
        <position position="32"/>
    </location>
</feature>
<dbReference type="PRINTS" id="PR00421">
    <property type="entry name" value="THIOREDOXIN"/>
</dbReference>
<dbReference type="InterPro" id="IPR036249">
    <property type="entry name" value="Thioredoxin-like_sf"/>
</dbReference>
<dbReference type="PANTHER" id="PTHR46115">
    <property type="entry name" value="THIOREDOXIN-LIKE PROTEIN 1"/>
    <property type="match status" value="1"/>
</dbReference>
<evidence type="ECO:0000313" key="6">
    <source>
        <dbReference type="Proteomes" id="UP000193685"/>
    </source>
</evidence>
<feature type="site" description="Deprotonates C-terminal active site Cys" evidence="2">
    <location>
        <position position="23"/>
    </location>
</feature>
<dbReference type="GeneID" id="63784475"/>
<evidence type="ECO:0000256" key="1">
    <source>
        <dbReference type="ARBA" id="ARBA00023157"/>
    </source>
</evidence>
<feature type="site" description="Contributes to redox potential value" evidence="2">
    <location>
        <position position="30"/>
    </location>
</feature>
<dbReference type="STRING" id="56484.A0A1Y2F929"/>
<evidence type="ECO:0000256" key="2">
    <source>
        <dbReference type="PIRSR" id="PIRSR000077-1"/>
    </source>
</evidence>
<comment type="caution">
    <text evidence="5">The sequence shown here is derived from an EMBL/GenBank/DDBJ whole genome shotgun (WGS) entry which is preliminary data.</text>
</comment>
<evidence type="ECO:0000259" key="4">
    <source>
        <dbReference type="PROSITE" id="PS51352"/>
    </source>
</evidence>
<proteinExistence type="predicted"/>
<accession>A0A1Y2F929</accession>
<protein>
    <submittedName>
        <fullName evidence="5">Thioredoxin-like protein</fullName>
    </submittedName>
</protein>
<dbReference type="PROSITE" id="PS51352">
    <property type="entry name" value="THIOREDOXIN_2"/>
    <property type="match status" value="1"/>
</dbReference>
<dbReference type="GO" id="GO:0015035">
    <property type="term" value="F:protein-disulfide reductase activity"/>
    <property type="evidence" value="ECO:0007669"/>
    <property type="project" value="InterPro"/>
</dbReference>
<dbReference type="Gene3D" id="3.40.30.10">
    <property type="entry name" value="Glutaredoxin"/>
    <property type="match status" value="1"/>
</dbReference>
<dbReference type="Pfam" id="PF00085">
    <property type="entry name" value="Thioredoxin"/>
    <property type="match status" value="1"/>
</dbReference>
<feature type="non-terminal residue" evidence="5">
    <location>
        <position position="103"/>
    </location>
</feature>
<organism evidence="5 6">
    <name type="scientific">Protomyces lactucae-debilis</name>
    <dbReference type="NCBI Taxonomy" id="2754530"/>
    <lineage>
        <taxon>Eukaryota</taxon>
        <taxon>Fungi</taxon>
        <taxon>Dikarya</taxon>
        <taxon>Ascomycota</taxon>
        <taxon>Taphrinomycotina</taxon>
        <taxon>Taphrinomycetes</taxon>
        <taxon>Taphrinales</taxon>
        <taxon>Protomycetaceae</taxon>
        <taxon>Protomyces</taxon>
    </lineage>
</organism>
<name>A0A1Y2F929_PROLT</name>
<dbReference type="OrthoDB" id="10263751at2759"/>
<gene>
    <name evidence="5" type="ORF">BCR37DRAFT_348846</name>
</gene>
<dbReference type="FunFam" id="3.40.30.10:FF:000245">
    <property type="entry name" value="Thioredoxin"/>
    <property type="match status" value="1"/>
</dbReference>
<dbReference type="InterPro" id="IPR005746">
    <property type="entry name" value="Thioredoxin"/>
</dbReference>
<feature type="disulfide bond" description="Redox-active" evidence="3">
    <location>
        <begin position="29"/>
        <end position="32"/>
    </location>
</feature>
<dbReference type="AlphaFoldDB" id="A0A1Y2F929"/>
<dbReference type="SUPFAM" id="SSF52833">
    <property type="entry name" value="Thioredoxin-like"/>
    <property type="match status" value="1"/>
</dbReference>
<dbReference type="EMBL" id="MCFI01000013">
    <property type="protein sequence ID" value="ORY80418.1"/>
    <property type="molecule type" value="Genomic_DNA"/>
</dbReference>
<reference evidence="5 6" key="1">
    <citation type="submission" date="2016-07" db="EMBL/GenBank/DDBJ databases">
        <title>Pervasive Adenine N6-methylation of Active Genes in Fungi.</title>
        <authorList>
            <consortium name="DOE Joint Genome Institute"/>
            <person name="Mondo S.J."/>
            <person name="Dannebaum R.O."/>
            <person name="Kuo R.C."/>
            <person name="Labutti K."/>
            <person name="Haridas S."/>
            <person name="Kuo A."/>
            <person name="Salamov A."/>
            <person name="Ahrendt S.R."/>
            <person name="Lipzen A."/>
            <person name="Sullivan W."/>
            <person name="Andreopoulos W.B."/>
            <person name="Clum A."/>
            <person name="Lindquist E."/>
            <person name="Daum C."/>
            <person name="Ramamoorthy G.K."/>
            <person name="Gryganskyi A."/>
            <person name="Culley D."/>
            <person name="Magnuson J.K."/>
            <person name="James T.Y."/>
            <person name="O'Malley M.A."/>
            <person name="Stajich J.E."/>
            <person name="Spatafora J.W."/>
            <person name="Visel A."/>
            <person name="Grigoriev I.V."/>
        </authorList>
    </citation>
    <scope>NUCLEOTIDE SEQUENCE [LARGE SCALE GENOMIC DNA]</scope>
    <source>
        <strain evidence="5 6">12-1054</strain>
    </source>
</reference>
<dbReference type="Proteomes" id="UP000193685">
    <property type="component" value="Unassembled WGS sequence"/>
</dbReference>
<feature type="active site" description="Nucleophile" evidence="2">
    <location>
        <position position="29"/>
    </location>
</feature>
<dbReference type="PIRSF" id="PIRSF000077">
    <property type="entry name" value="Thioredoxin"/>
    <property type="match status" value="1"/>
</dbReference>
<dbReference type="RefSeq" id="XP_040724306.1">
    <property type="nucleotide sequence ID" value="XM_040867876.1"/>
</dbReference>
<feature type="site" description="Contributes to redox potential value" evidence="2">
    <location>
        <position position="31"/>
    </location>
</feature>